<evidence type="ECO:0000313" key="2">
    <source>
        <dbReference type="EMBL" id="MDT0270394.1"/>
    </source>
</evidence>
<dbReference type="SUPFAM" id="SSF103473">
    <property type="entry name" value="MFS general substrate transporter"/>
    <property type="match status" value="1"/>
</dbReference>
<keyword evidence="1" id="KW-1133">Transmembrane helix</keyword>
<keyword evidence="3" id="KW-1185">Reference proteome</keyword>
<protein>
    <recommendedName>
        <fullName evidence="4">MFS transporter</fullName>
    </recommendedName>
</protein>
<keyword evidence="1" id="KW-0812">Transmembrane</keyword>
<evidence type="ECO:0000256" key="1">
    <source>
        <dbReference type="SAM" id="Phobius"/>
    </source>
</evidence>
<dbReference type="InterPro" id="IPR036259">
    <property type="entry name" value="MFS_trans_sf"/>
</dbReference>
<comment type="caution">
    <text evidence="2">The sequence shown here is derived from an EMBL/GenBank/DDBJ whole genome shotgun (WGS) entry which is preliminary data.</text>
</comment>
<accession>A0ABU2K0V8</accession>
<reference evidence="3" key="1">
    <citation type="submission" date="2023-07" db="EMBL/GenBank/DDBJ databases">
        <title>30 novel species of actinomycetes from the DSMZ collection.</title>
        <authorList>
            <person name="Nouioui I."/>
        </authorList>
    </citation>
    <scope>NUCLEOTIDE SEQUENCE [LARGE SCALE GENOMIC DNA]</scope>
    <source>
        <strain evidence="3">DSM 44915</strain>
    </source>
</reference>
<proteinExistence type="predicted"/>
<dbReference type="RefSeq" id="WP_311670459.1">
    <property type="nucleotide sequence ID" value="NZ_JAVREO010000026.1"/>
</dbReference>
<dbReference type="Gene3D" id="1.20.1250.20">
    <property type="entry name" value="MFS general substrate transporter like domains"/>
    <property type="match status" value="1"/>
</dbReference>
<dbReference type="EMBL" id="JAVREO010000026">
    <property type="protein sequence ID" value="MDT0270394.1"/>
    <property type="molecule type" value="Genomic_DNA"/>
</dbReference>
<feature type="transmembrane region" description="Helical" evidence="1">
    <location>
        <begin position="38"/>
        <end position="57"/>
    </location>
</feature>
<evidence type="ECO:0008006" key="4">
    <source>
        <dbReference type="Google" id="ProtNLM"/>
    </source>
</evidence>
<gene>
    <name evidence="2" type="ORF">RM844_29390</name>
</gene>
<keyword evidence="1" id="KW-0472">Membrane</keyword>
<sequence>MLGDRPYALLALLNAVLCLNMPVLSFGLPLWVVRGTDAPAAMAAVVLVGNMLAVVVCQVRVARRVTDLAAAARATRRAGWLLCLACLGYALSGLAAGPELTVLALLSAAGVQVYGEMLHGAGSWEIGFGLARPDRQGQYQGLFAVGPQLARMLGPALLTLLLISWGPPGWLVLGGLFLAAGAACGPVVRHAERAGPGGRTRWRGGARWRARGTRAG</sequence>
<organism evidence="2 3">
    <name type="scientific">Streptomyces chisholmiae</name>
    <dbReference type="NCBI Taxonomy" id="3075540"/>
    <lineage>
        <taxon>Bacteria</taxon>
        <taxon>Bacillati</taxon>
        <taxon>Actinomycetota</taxon>
        <taxon>Actinomycetes</taxon>
        <taxon>Kitasatosporales</taxon>
        <taxon>Streptomycetaceae</taxon>
        <taxon>Streptomyces</taxon>
    </lineage>
</organism>
<feature type="transmembrane region" description="Helical" evidence="1">
    <location>
        <begin position="7"/>
        <end position="32"/>
    </location>
</feature>
<dbReference type="Proteomes" id="UP001183410">
    <property type="component" value="Unassembled WGS sequence"/>
</dbReference>
<evidence type="ECO:0000313" key="3">
    <source>
        <dbReference type="Proteomes" id="UP001183410"/>
    </source>
</evidence>
<name>A0ABU2K0V8_9ACTN</name>
<feature type="transmembrane region" description="Helical" evidence="1">
    <location>
        <begin position="78"/>
        <end position="96"/>
    </location>
</feature>